<dbReference type="InterPro" id="IPR027417">
    <property type="entry name" value="P-loop_NTPase"/>
</dbReference>
<feature type="region of interest" description="Disordered" evidence="5">
    <location>
        <begin position="281"/>
        <end position="303"/>
    </location>
</feature>
<dbReference type="GO" id="GO:0016787">
    <property type="term" value="F:hydrolase activity"/>
    <property type="evidence" value="ECO:0007669"/>
    <property type="project" value="UniProtKB-KW"/>
</dbReference>
<dbReference type="Gene3D" id="3.30.160.20">
    <property type="match status" value="1"/>
</dbReference>
<dbReference type="Pfam" id="PF24899">
    <property type="entry name" value="UBA_DHX29"/>
    <property type="match status" value="1"/>
</dbReference>
<dbReference type="PROSITE" id="PS51192">
    <property type="entry name" value="HELICASE_ATP_BIND_1"/>
    <property type="match status" value="1"/>
</dbReference>
<dbReference type="InterPro" id="IPR001650">
    <property type="entry name" value="Helicase_C-like"/>
</dbReference>
<feature type="domain" description="Helicase C-terminal" evidence="7">
    <location>
        <begin position="940"/>
        <end position="1123"/>
    </location>
</feature>
<evidence type="ECO:0000259" key="7">
    <source>
        <dbReference type="PROSITE" id="PS51194"/>
    </source>
</evidence>
<organism evidence="8 9">
    <name type="scientific">Phycomyces blakesleeanus</name>
    <dbReference type="NCBI Taxonomy" id="4837"/>
    <lineage>
        <taxon>Eukaryota</taxon>
        <taxon>Fungi</taxon>
        <taxon>Fungi incertae sedis</taxon>
        <taxon>Mucoromycota</taxon>
        <taxon>Mucoromycotina</taxon>
        <taxon>Mucoromycetes</taxon>
        <taxon>Mucorales</taxon>
        <taxon>Phycomycetaceae</taxon>
        <taxon>Phycomyces</taxon>
    </lineage>
</organism>
<dbReference type="Pfam" id="PF07717">
    <property type="entry name" value="OB_NTP_bind"/>
    <property type="match status" value="1"/>
</dbReference>
<dbReference type="SMART" id="SM00490">
    <property type="entry name" value="HELICc"/>
    <property type="match status" value="1"/>
</dbReference>
<reference evidence="8 9" key="1">
    <citation type="submission" date="2024-04" db="EMBL/GenBank/DDBJ databases">
        <title>Symmetric and asymmetric DNA N6-adenine methylation regulates different biological responses in Mucorales.</title>
        <authorList>
            <consortium name="Lawrence Berkeley National Laboratory"/>
            <person name="Lax C."/>
            <person name="Mondo S.J."/>
            <person name="Osorio-Concepcion M."/>
            <person name="Muszewska A."/>
            <person name="Corrochano-Luque M."/>
            <person name="Gutierrez G."/>
            <person name="Riley R."/>
            <person name="Lipzen A."/>
            <person name="Guo J."/>
            <person name="Hundley H."/>
            <person name="Amirebrahimi M."/>
            <person name="Ng V."/>
            <person name="Lorenzo-Gutierrez D."/>
            <person name="Binder U."/>
            <person name="Yang J."/>
            <person name="Song Y."/>
            <person name="Canovas D."/>
            <person name="Navarro E."/>
            <person name="Freitag M."/>
            <person name="Gabaldon T."/>
            <person name="Grigoriev I.V."/>
            <person name="Corrochano L.M."/>
            <person name="Nicolas F.E."/>
            <person name="Garre V."/>
        </authorList>
    </citation>
    <scope>NUCLEOTIDE SEQUENCE [LARGE SCALE GENOMIC DNA]</scope>
    <source>
        <strain evidence="8 9">L51</strain>
    </source>
</reference>
<feature type="region of interest" description="Disordered" evidence="5">
    <location>
        <begin position="892"/>
        <end position="914"/>
    </location>
</feature>
<dbReference type="Pfam" id="PF21010">
    <property type="entry name" value="HA2_C"/>
    <property type="match status" value="1"/>
</dbReference>
<feature type="compositionally biased region" description="Acidic residues" evidence="5">
    <location>
        <begin position="894"/>
        <end position="903"/>
    </location>
</feature>
<keyword evidence="3" id="KW-0347">Helicase</keyword>
<feature type="region of interest" description="Disordered" evidence="5">
    <location>
        <begin position="201"/>
        <end position="243"/>
    </location>
</feature>
<dbReference type="InterPro" id="IPR014001">
    <property type="entry name" value="Helicase_ATP-bd"/>
</dbReference>
<keyword evidence="4" id="KW-0067">ATP-binding</keyword>
<accession>A0ABR3AQ79</accession>
<dbReference type="Gene3D" id="3.40.50.300">
    <property type="entry name" value="P-loop containing nucleotide triphosphate hydrolases"/>
    <property type="match status" value="2"/>
</dbReference>
<dbReference type="InterPro" id="IPR011709">
    <property type="entry name" value="DEAD-box_helicase_OB_fold"/>
</dbReference>
<dbReference type="Pfam" id="PF00271">
    <property type="entry name" value="Helicase_C"/>
    <property type="match status" value="1"/>
</dbReference>
<dbReference type="Pfam" id="PF26026">
    <property type="entry name" value="RNA_hel_CTD"/>
    <property type="match status" value="1"/>
</dbReference>
<dbReference type="EMBL" id="JBCLYO010000028">
    <property type="protein sequence ID" value="KAL0077404.1"/>
    <property type="molecule type" value="Genomic_DNA"/>
</dbReference>
<comment type="caution">
    <text evidence="8">The sequence shown here is derived from an EMBL/GenBank/DDBJ whole genome shotgun (WGS) entry which is preliminary data.</text>
</comment>
<name>A0ABR3AQ79_PHYBL</name>
<dbReference type="InterPro" id="IPR056890">
    <property type="entry name" value="UBA_DHX29-like"/>
</dbReference>
<proteinExistence type="predicted"/>
<feature type="region of interest" description="Disordered" evidence="5">
    <location>
        <begin position="1"/>
        <end position="68"/>
    </location>
</feature>
<evidence type="ECO:0000256" key="5">
    <source>
        <dbReference type="SAM" id="MobiDB-lite"/>
    </source>
</evidence>
<dbReference type="Proteomes" id="UP001448207">
    <property type="component" value="Unassembled WGS sequence"/>
</dbReference>
<evidence type="ECO:0000313" key="9">
    <source>
        <dbReference type="Proteomes" id="UP001448207"/>
    </source>
</evidence>
<feature type="compositionally biased region" description="Low complexity" evidence="5">
    <location>
        <begin position="210"/>
        <end position="219"/>
    </location>
</feature>
<dbReference type="InterPro" id="IPR059023">
    <property type="entry name" value="RNA_hel_CTD"/>
</dbReference>
<keyword evidence="1" id="KW-0547">Nucleotide-binding</keyword>
<evidence type="ECO:0000256" key="4">
    <source>
        <dbReference type="ARBA" id="ARBA00022840"/>
    </source>
</evidence>
<gene>
    <name evidence="8" type="ORF">J3Q64DRAFT_1303326</name>
</gene>
<dbReference type="SMART" id="SM00487">
    <property type="entry name" value="DEXDc"/>
    <property type="match status" value="1"/>
</dbReference>
<feature type="compositionally biased region" description="Basic and acidic residues" evidence="5">
    <location>
        <begin position="40"/>
        <end position="52"/>
    </location>
</feature>
<dbReference type="InterPro" id="IPR011545">
    <property type="entry name" value="DEAD/DEAH_box_helicase_dom"/>
</dbReference>
<sequence>MAKKSKKIVSNRGFATVSAPSKKTIPEKNVNQPEPEPEPEQQKREEPPKTEPPESLDPQPHHDPTNQLIDSNLNERKALRILDRISVADQEPFEQNFGFGIPATIEHELLKTSQRDKATFGRCGSHPNDAKMIGQLDVLYRVLQKLSFDVTDIERSFEATFALTIEEHLDWLCVNVPYERMPLGFFDKYFNEQDTAISVGYRKTKESSDSTKSTESTESIRQVESNPEHVTKPKQNPKAALDNDYRARILEAAQKAWEKEQSINEKYATLMVELSSLEKQIPDKKSKKKKGNNKRSSDEQQQELSEYEIQNIKRKISNIQQSLKHLETDWEFDKQKANELFIDHMKKAHKPNEPTVEPTSVPESTKDLDKETSLKDDNSKNINDDHNDNDDDYDDDTMFGGMMEDMENMENASPGPSAVTTSVKWEILDLSCPKWKGKMPKDLLHDYEKKLSFGKQSYSSKTEGAGLWRSTVTISPKKSSGETTKFELPPGLGASNKQEAEQLVATAALFKLDPEASIFQVMPLPYKDRWLVWKEEKRLEEEKPKLEAAKKRLDFLTNLLDQSQNNKDIISNGPVGSEEKIDKSISDNYTPKDTSPKRRVFSKVQHSFEKRLKTNAYANMKRKRSELPIAAYREDILQLVQDNQVIIISGETGCGKSTQVPQFLAESLLQDFTRFGSVVCTQPRRISAMSIAHRVSVEMGDRPRATGTPEAMVGYQIRLESKVSPENVLVFCTTGILLRRLESDKNLEGVTHVIVDEVHERTIKSDFLLIILRRLCHARPDLRVILMSATVEANRFSSYFGHCPVVSVPGRTFPVHVRYLEDVIESTGYVLEADSHYALRSTRVRQDQGSVAVSGKHGNSQRVRIEWYEDSDDDDPYDPTRVESKLNVISNPNEIEDGTETENEGAGAEGDRLGQPKIKYSKQTAKMMRRMDESKINYDIMVELLEYICIESHANSNSEVPSTGAILVFLPGMPEIRKVYDLVSSHSQLGDPQKFLLIALHSALSSEHQERAFDIPPDGIRKIVLSTNIAETGVTISDVTVVVDTGMAKVVSYDEKKKITRLRQTFVAKANARQRRGRAGRVQEGICFHMFSQHRYELMANYETPEILRLPLEELCLRIKVCGLGSIRDVLDSALDAPSKTMIDNAVQTLQDVQALSVDGVETLTPLGVHLSNLPVDVHVGKMILFGAIFQCLDPVLTIAASLSFKSPFVRPFGKESEADTARMRFQHADSDFWTIYMAYKAWRAKLLQVQGKPGWIRQMREFCSTHFLSQQNLEMIEDMKRQYLGLLISIGFVDPKKTSSNPLDESTGSDFDLKKSFKLCQIPAAYNTYADSIPVVNAAIVAGLYPKVAARARDTGLFMTDKLGMHTHPSSTLFGREKQLKSEFLVYNTIVMSNDKVYLWEASSVDSVAIMLFATRMEIKHKLRQVVLDNWIYFKCFARSAVLIKFLRNELNNLLTAKMDHPEIDLTDIDRDIMSVMVKTLETRV</sequence>
<feature type="compositionally biased region" description="Basic and acidic residues" evidence="5">
    <location>
        <begin position="364"/>
        <end position="386"/>
    </location>
</feature>
<dbReference type="Gene3D" id="1.20.120.1080">
    <property type="match status" value="1"/>
</dbReference>
<evidence type="ECO:0000256" key="3">
    <source>
        <dbReference type="ARBA" id="ARBA00022806"/>
    </source>
</evidence>
<dbReference type="SUPFAM" id="SSF52540">
    <property type="entry name" value="P-loop containing nucleoside triphosphate hydrolases"/>
    <property type="match status" value="2"/>
</dbReference>
<evidence type="ECO:0000313" key="8">
    <source>
        <dbReference type="EMBL" id="KAL0077404.1"/>
    </source>
</evidence>
<feature type="domain" description="Helicase ATP-binding" evidence="6">
    <location>
        <begin position="637"/>
        <end position="809"/>
    </location>
</feature>
<feature type="region of interest" description="Disordered" evidence="5">
    <location>
        <begin position="346"/>
        <end position="395"/>
    </location>
</feature>
<evidence type="ECO:0000259" key="6">
    <source>
        <dbReference type="PROSITE" id="PS51192"/>
    </source>
</evidence>
<dbReference type="SMART" id="SM00847">
    <property type="entry name" value="HA2"/>
    <property type="match status" value="1"/>
</dbReference>
<dbReference type="PROSITE" id="PS51194">
    <property type="entry name" value="HELICASE_CTER"/>
    <property type="match status" value="1"/>
</dbReference>
<dbReference type="PANTHER" id="PTHR18934:SF145">
    <property type="entry name" value="ATP-DEPENDENT RNA HELICASE DHX57-RELATED"/>
    <property type="match status" value="1"/>
</dbReference>
<feature type="region of interest" description="Disordered" evidence="5">
    <location>
        <begin position="567"/>
        <end position="596"/>
    </location>
</feature>
<dbReference type="CDD" id="cd18791">
    <property type="entry name" value="SF2_C_RHA"/>
    <property type="match status" value="1"/>
</dbReference>
<dbReference type="PANTHER" id="PTHR18934">
    <property type="entry name" value="ATP-DEPENDENT RNA HELICASE"/>
    <property type="match status" value="1"/>
</dbReference>
<dbReference type="Pfam" id="PF00270">
    <property type="entry name" value="DEAD"/>
    <property type="match status" value="1"/>
</dbReference>
<dbReference type="CDD" id="cd17917">
    <property type="entry name" value="DEXHc_RHA-like"/>
    <property type="match status" value="1"/>
</dbReference>
<protein>
    <submittedName>
        <fullName evidence="8">P-loop containing nucleoside triphosphate hydrolase protein</fullName>
    </submittedName>
</protein>
<dbReference type="Pfam" id="PF24385">
    <property type="entry name" value="DSRM_DHX29"/>
    <property type="match status" value="1"/>
</dbReference>
<dbReference type="InterPro" id="IPR056328">
    <property type="entry name" value="DSRM_DHX29"/>
</dbReference>
<keyword evidence="9" id="KW-1185">Reference proteome</keyword>
<keyword evidence="2 8" id="KW-0378">Hydrolase</keyword>
<evidence type="ECO:0000256" key="1">
    <source>
        <dbReference type="ARBA" id="ARBA00022741"/>
    </source>
</evidence>
<dbReference type="InterPro" id="IPR007502">
    <property type="entry name" value="Helicase-assoc_dom"/>
</dbReference>
<evidence type="ECO:0000256" key="2">
    <source>
        <dbReference type="ARBA" id="ARBA00022801"/>
    </source>
</evidence>